<evidence type="ECO:0000256" key="13">
    <source>
        <dbReference type="ARBA" id="ARBA00023157"/>
    </source>
</evidence>
<dbReference type="InterPro" id="IPR003146">
    <property type="entry name" value="M14A_act_pep"/>
</dbReference>
<dbReference type="Pfam" id="PF02244">
    <property type="entry name" value="Propep_M14"/>
    <property type="match status" value="1"/>
</dbReference>
<proteinExistence type="inferred from homology"/>
<accession>A0ABM3TWK0</accession>
<dbReference type="SUPFAM" id="SSF54897">
    <property type="entry name" value="Protease propeptides/inhibitors"/>
    <property type="match status" value="1"/>
</dbReference>
<evidence type="ECO:0000256" key="6">
    <source>
        <dbReference type="ARBA" id="ARBA00022670"/>
    </source>
</evidence>
<evidence type="ECO:0000256" key="2">
    <source>
        <dbReference type="ARBA" id="ARBA00004613"/>
    </source>
</evidence>
<keyword evidence="8" id="KW-0732">Signal</keyword>
<keyword evidence="4" id="KW-0964">Secreted</keyword>
<evidence type="ECO:0000256" key="17">
    <source>
        <dbReference type="PROSITE-ProRule" id="PRU01379"/>
    </source>
</evidence>
<reference evidence="20" key="1">
    <citation type="submission" date="2025-08" db="UniProtKB">
        <authorList>
            <consortium name="RefSeq"/>
        </authorList>
    </citation>
    <scope>IDENTIFICATION</scope>
</reference>
<feature type="active site" description="Proton donor/acceptor" evidence="17">
    <location>
        <position position="467"/>
    </location>
</feature>
<evidence type="ECO:0000259" key="18">
    <source>
        <dbReference type="PROSITE" id="PS52035"/>
    </source>
</evidence>
<comment type="cofactor">
    <cofactor evidence="1">
        <name>Zn(2+)</name>
        <dbReference type="ChEBI" id="CHEBI:29105"/>
    </cofactor>
</comment>
<comment type="subcellular location">
    <subcellularLocation>
        <location evidence="2">Secreted</location>
    </subcellularLocation>
</comment>
<evidence type="ECO:0000256" key="14">
    <source>
        <dbReference type="ARBA" id="ARBA00036253"/>
    </source>
</evidence>
<evidence type="ECO:0000256" key="16">
    <source>
        <dbReference type="ARBA" id="ARBA00040642"/>
    </source>
</evidence>
<organism evidence="19 20">
    <name type="scientific">Balaenoptera acutorostrata</name>
    <name type="common">Common minke whale</name>
    <name type="synonym">Balaena rostrata</name>
    <dbReference type="NCBI Taxonomy" id="9767"/>
    <lineage>
        <taxon>Eukaryota</taxon>
        <taxon>Metazoa</taxon>
        <taxon>Chordata</taxon>
        <taxon>Craniata</taxon>
        <taxon>Vertebrata</taxon>
        <taxon>Euteleostomi</taxon>
        <taxon>Mammalia</taxon>
        <taxon>Eutheria</taxon>
        <taxon>Laurasiatheria</taxon>
        <taxon>Artiodactyla</taxon>
        <taxon>Whippomorpha</taxon>
        <taxon>Cetacea</taxon>
        <taxon>Mysticeti</taxon>
        <taxon>Balaenopteridae</taxon>
        <taxon>Balaenoptera</taxon>
    </lineage>
</organism>
<keyword evidence="11" id="KW-0482">Metalloprotease</keyword>
<keyword evidence="7" id="KW-0479">Metal-binding</keyword>
<evidence type="ECO:0000256" key="5">
    <source>
        <dbReference type="ARBA" id="ARBA00022645"/>
    </source>
</evidence>
<feature type="domain" description="Peptidase M14" evidence="18">
    <location>
        <begin position="208"/>
        <end position="501"/>
    </location>
</feature>
<keyword evidence="6" id="KW-0645">Protease</keyword>
<dbReference type="Proteomes" id="UP001652580">
    <property type="component" value="Chromosome 7"/>
</dbReference>
<evidence type="ECO:0000256" key="1">
    <source>
        <dbReference type="ARBA" id="ARBA00001947"/>
    </source>
</evidence>
<evidence type="ECO:0000313" key="20">
    <source>
        <dbReference type="RefSeq" id="XP_057406477.1"/>
    </source>
</evidence>
<sequence length="506" mass="57096">MLLGNHWGPCGFGRICVRCLCNEVSIQSQSKFPFVNSSFSYTMCSPNRVLALVPTTAFYSEDIWLQFPSRATLDPRALEQWGWREASASVLWPDSHKATETGTKELVLRDVGEEDTSREAAAGVAAPESWLLLHCRLDFWRGPAQPGSPIDIRVPFPSIQAVKVFLEARDIRYTVMIEDVQSLLDEEQEQMFASQSWARSTNTFNYATYHTLREIYDFMDLLAAEHPQLVSKLQIGSSYEGRPIYVLKFSTGGNNRPAIWIDTGIHSREWVTQASGVWFAKKITQDYGQDPTLTAILDNMDIFLEIVTNPDGFAFTHSKNRLWRKTRSLTSGSTCIGVDPNRNWDAGFGKAGASSNPCSETYRGKFANSEVEVKSIVDFVKDHRNIKAFISIHSYSQLLLYPFGYKKESPADKDELDQVARSAVEALTSLYGTKFKYGSIITTIYQASGGTIDWTYNQGIKYSFTFELRDTGRYGFLLPASQIVPTAQETWLALLTIMEHTLNHPY</sequence>
<dbReference type="GO" id="GO:0004180">
    <property type="term" value="F:carboxypeptidase activity"/>
    <property type="evidence" value="ECO:0007669"/>
    <property type="project" value="UniProtKB-KW"/>
</dbReference>
<dbReference type="PROSITE" id="PS52035">
    <property type="entry name" value="PEPTIDASE_M14"/>
    <property type="match status" value="1"/>
</dbReference>
<evidence type="ECO:0000256" key="9">
    <source>
        <dbReference type="ARBA" id="ARBA00022801"/>
    </source>
</evidence>
<keyword evidence="9" id="KW-0378">Hydrolase</keyword>
<evidence type="ECO:0000256" key="7">
    <source>
        <dbReference type="ARBA" id="ARBA00022723"/>
    </source>
</evidence>
<keyword evidence="10" id="KW-0862">Zinc</keyword>
<dbReference type="PANTHER" id="PTHR11705">
    <property type="entry name" value="PROTEASE FAMILY M14 CARBOXYPEPTIDASE A,B"/>
    <property type="match status" value="1"/>
</dbReference>
<dbReference type="InterPro" id="IPR057246">
    <property type="entry name" value="CARBOXYPEPT_ZN_1"/>
</dbReference>
<keyword evidence="12" id="KW-0865">Zymogen</keyword>
<protein>
    <recommendedName>
        <fullName evidence="16">Carboxypeptidase A1</fullName>
        <ecNumber evidence="15">3.4.17.1</ecNumber>
    </recommendedName>
</protein>
<dbReference type="Gene3D" id="3.40.630.10">
    <property type="entry name" value="Zn peptidases"/>
    <property type="match status" value="1"/>
</dbReference>
<dbReference type="PROSITE" id="PS00132">
    <property type="entry name" value="CARBOXYPEPT_ZN_1"/>
    <property type="match status" value="1"/>
</dbReference>
<dbReference type="Pfam" id="PF00246">
    <property type="entry name" value="Peptidase_M14"/>
    <property type="match status" value="1"/>
</dbReference>
<dbReference type="PRINTS" id="PR00765">
    <property type="entry name" value="CRBOXYPTASEA"/>
</dbReference>
<evidence type="ECO:0000256" key="8">
    <source>
        <dbReference type="ARBA" id="ARBA00022729"/>
    </source>
</evidence>
<dbReference type="PROSITE" id="PS00133">
    <property type="entry name" value="CARBOXYPEPT_ZN_2"/>
    <property type="match status" value="1"/>
</dbReference>
<dbReference type="EC" id="3.4.17.1" evidence="15"/>
<dbReference type="SUPFAM" id="SSF53187">
    <property type="entry name" value="Zn-dependent exopeptidases"/>
    <property type="match status" value="1"/>
</dbReference>
<dbReference type="GeneID" id="103017517"/>
<evidence type="ECO:0000313" key="19">
    <source>
        <dbReference type="Proteomes" id="UP001652580"/>
    </source>
</evidence>
<name>A0ABM3TWK0_BALAC</name>
<evidence type="ECO:0000256" key="15">
    <source>
        <dbReference type="ARBA" id="ARBA00039144"/>
    </source>
</evidence>
<dbReference type="InterPro" id="IPR034248">
    <property type="entry name" value="CPA_M14_CPD"/>
</dbReference>
<dbReference type="CDD" id="cd03870">
    <property type="entry name" value="M14_CPA"/>
    <property type="match status" value="1"/>
</dbReference>
<dbReference type="InterPro" id="IPR000834">
    <property type="entry name" value="Peptidase_M14"/>
</dbReference>
<dbReference type="InterPro" id="IPR057247">
    <property type="entry name" value="CARBOXYPEPT_ZN_2"/>
</dbReference>
<evidence type="ECO:0000256" key="3">
    <source>
        <dbReference type="ARBA" id="ARBA00005988"/>
    </source>
</evidence>
<evidence type="ECO:0000256" key="4">
    <source>
        <dbReference type="ARBA" id="ARBA00022525"/>
    </source>
</evidence>
<dbReference type="InterPro" id="IPR036990">
    <property type="entry name" value="M14A-like_propep"/>
</dbReference>
<dbReference type="PANTHER" id="PTHR11705:SF94">
    <property type="entry name" value="CARBOXYPEPTIDASE A1"/>
    <property type="match status" value="1"/>
</dbReference>
<keyword evidence="19" id="KW-1185">Reference proteome</keyword>
<evidence type="ECO:0000256" key="11">
    <source>
        <dbReference type="ARBA" id="ARBA00023049"/>
    </source>
</evidence>
<dbReference type="SMART" id="SM00631">
    <property type="entry name" value="Zn_pept"/>
    <property type="match status" value="1"/>
</dbReference>
<keyword evidence="13" id="KW-1015">Disulfide bond</keyword>
<gene>
    <name evidence="20" type="primary">LOC103017517</name>
</gene>
<comment type="catalytic activity">
    <reaction evidence="14">
        <text>Release of a C-terminal amino acid, but little or no action with -Asp, -Glu, -Arg, -Lys or -Pro.</text>
        <dbReference type="EC" id="3.4.17.1"/>
    </reaction>
</comment>
<dbReference type="RefSeq" id="XP_057406477.1">
    <property type="nucleotide sequence ID" value="XM_057550494.1"/>
</dbReference>
<dbReference type="Gene3D" id="3.30.70.340">
    <property type="entry name" value="Metallocarboxypeptidase-like"/>
    <property type="match status" value="1"/>
</dbReference>
<keyword evidence="5 20" id="KW-0121">Carboxypeptidase</keyword>
<evidence type="ECO:0000256" key="10">
    <source>
        <dbReference type="ARBA" id="ARBA00022833"/>
    </source>
</evidence>
<evidence type="ECO:0000256" key="12">
    <source>
        <dbReference type="ARBA" id="ARBA00023145"/>
    </source>
</evidence>
<comment type="similarity">
    <text evidence="3 17">Belongs to the peptidase M14 family.</text>
</comment>